<accession>A0AAV7QN56</accession>
<evidence type="ECO:0000313" key="3">
    <source>
        <dbReference type="Proteomes" id="UP001066276"/>
    </source>
</evidence>
<organism evidence="2 3">
    <name type="scientific">Pleurodeles waltl</name>
    <name type="common">Iberian ribbed newt</name>
    <dbReference type="NCBI Taxonomy" id="8319"/>
    <lineage>
        <taxon>Eukaryota</taxon>
        <taxon>Metazoa</taxon>
        <taxon>Chordata</taxon>
        <taxon>Craniata</taxon>
        <taxon>Vertebrata</taxon>
        <taxon>Euteleostomi</taxon>
        <taxon>Amphibia</taxon>
        <taxon>Batrachia</taxon>
        <taxon>Caudata</taxon>
        <taxon>Salamandroidea</taxon>
        <taxon>Salamandridae</taxon>
        <taxon>Pleurodelinae</taxon>
        <taxon>Pleurodeles</taxon>
    </lineage>
</organism>
<gene>
    <name evidence="2" type="ORF">NDU88_007239</name>
</gene>
<dbReference type="AlphaFoldDB" id="A0AAV7QN56"/>
<reference evidence="2" key="1">
    <citation type="journal article" date="2022" name="bioRxiv">
        <title>Sequencing and chromosome-scale assembly of the giantPleurodeles waltlgenome.</title>
        <authorList>
            <person name="Brown T."/>
            <person name="Elewa A."/>
            <person name="Iarovenko S."/>
            <person name="Subramanian E."/>
            <person name="Araus A.J."/>
            <person name="Petzold A."/>
            <person name="Susuki M."/>
            <person name="Suzuki K.-i.T."/>
            <person name="Hayashi T."/>
            <person name="Toyoda A."/>
            <person name="Oliveira C."/>
            <person name="Osipova E."/>
            <person name="Leigh N.D."/>
            <person name="Simon A."/>
            <person name="Yun M.H."/>
        </authorList>
    </citation>
    <scope>NUCLEOTIDE SEQUENCE</scope>
    <source>
        <strain evidence="2">20211129_DDA</strain>
        <tissue evidence="2">Liver</tissue>
    </source>
</reference>
<feature type="region of interest" description="Disordered" evidence="1">
    <location>
        <begin position="1"/>
        <end position="24"/>
    </location>
</feature>
<evidence type="ECO:0000313" key="2">
    <source>
        <dbReference type="EMBL" id="KAJ1140902.1"/>
    </source>
</evidence>
<dbReference type="EMBL" id="JANPWB010000010">
    <property type="protein sequence ID" value="KAJ1140902.1"/>
    <property type="molecule type" value="Genomic_DNA"/>
</dbReference>
<proteinExistence type="predicted"/>
<keyword evidence="3" id="KW-1185">Reference proteome</keyword>
<protein>
    <submittedName>
        <fullName evidence="2">Uncharacterized protein</fullName>
    </submittedName>
</protein>
<sequence>MRLLPGHGSPAVRTGRRRPPSSASVSCLSHPAIEPLRSWFASGCLYEIDYVKPLPRKEHPFCNSIL</sequence>
<comment type="caution">
    <text evidence="2">The sequence shown here is derived from an EMBL/GenBank/DDBJ whole genome shotgun (WGS) entry which is preliminary data.</text>
</comment>
<name>A0AAV7QN56_PLEWA</name>
<dbReference type="Proteomes" id="UP001066276">
    <property type="component" value="Chromosome 6"/>
</dbReference>
<evidence type="ECO:0000256" key="1">
    <source>
        <dbReference type="SAM" id="MobiDB-lite"/>
    </source>
</evidence>